<evidence type="ECO:0000313" key="1">
    <source>
        <dbReference type="EMBL" id="VTZ59104.1"/>
    </source>
</evidence>
<dbReference type="EMBL" id="CABFNB010000002">
    <property type="protein sequence ID" value="VTZ59104.1"/>
    <property type="molecule type" value="Genomic_DNA"/>
</dbReference>
<dbReference type="AlphaFoldDB" id="A0A508WNU4"/>
<name>A0A508WNU4_9HYPH</name>
<reference evidence="1" key="1">
    <citation type="submission" date="2019-06" db="EMBL/GenBank/DDBJ databases">
        <authorList>
            <person name="Le Quere A."/>
            <person name="Colella S."/>
        </authorList>
    </citation>
    <scope>NUCLEOTIDE SEQUENCE</scope>
    <source>
        <strain evidence="1">EmedicaeMD41</strain>
    </source>
</reference>
<gene>
    <name evidence="1" type="ORF">EMEDMD4_100091</name>
</gene>
<accession>A0A508WNU4</accession>
<protein>
    <submittedName>
        <fullName evidence="1">Uncharacterized protein</fullName>
    </submittedName>
</protein>
<dbReference type="Proteomes" id="UP000507954">
    <property type="component" value="Unassembled WGS sequence"/>
</dbReference>
<proteinExistence type="predicted"/>
<organism evidence="1">
    <name type="scientific">Sinorhizobium medicae</name>
    <dbReference type="NCBI Taxonomy" id="110321"/>
    <lineage>
        <taxon>Bacteria</taxon>
        <taxon>Pseudomonadati</taxon>
        <taxon>Pseudomonadota</taxon>
        <taxon>Alphaproteobacteria</taxon>
        <taxon>Hyphomicrobiales</taxon>
        <taxon>Rhizobiaceae</taxon>
        <taxon>Sinorhizobium/Ensifer group</taxon>
        <taxon>Sinorhizobium</taxon>
    </lineage>
</organism>
<sequence>MFLLINAKIFMGKSAKLHICESIWSY</sequence>